<evidence type="ECO:0000256" key="5">
    <source>
        <dbReference type="SAM" id="MobiDB-lite"/>
    </source>
</evidence>
<dbReference type="EMBL" id="JAAAJA010000492">
    <property type="protein sequence ID" value="KAG0252900.1"/>
    <property type="molecule type" value="Genomic_DNA"/>
</dbReference>
<evidence type="ECO:0000313" key="6">
    <source>
        <dbReference type="EMBL" id="KAG0252900.1"/>
    </source>
</evidence>
<evidence type="ECO:0000256" key="1">
    <source>
        <dbReference type="ARBA" id="ARBA00008596"/>
    </source>
</evidence>
<evidence type="ECO:0000256" key="3">
    <source>
        <dbReference type="ARBA" id="ARBA00023274"/>
    </source>
</evidence>
<keyword evidence="7" id="KW-1185">Reference proteome</keyword>
<dbReference type="GO" id="GO:0022627">
    <property type="term" value="C:cytosolic small ribosomal subunit"/>
    <property type="evidence" value="ECO:0007669"/>
    <property type="project" value="TreeGrafter"/>
</dbReference>
<keyword evidence="2 4" id="KW-0689">Ribosomal protein</keyword>
<sequence>MLIGNRGFGQELLYGRRDMDYITNESQPFDSSQSDECISEQKDRSVTEQEESIIRHTTFKRRNHGRNKNGRGHVKPVRCSNCSRCVPKDKAIKRYTVRPMVELAAVRDITEALVYKEYNLPKFYIKIHYCISCAVHAHIVRVRSREGRRSRLPPPRFRFKDGKKVAPAQAPKPL</sequence>
<reference evidence="6" key="1">
    <citation type="journal article" date="2020" name="Fungal Divers.">
        <title>Resolving the Mortierellaceae phylogeny through synthesis of multi-gene phylogenetics and phylogenomics.</title>
        <authorList>
            <person name="Vandepol N."/>
            <person name="Liber J."/>
            <person name="Desiro A."/>
            <person name="Na H."/>
            <person name="Kennedy M."/>
            <person name="Barry K."/>
            <person name="Grigoriev I.V."/>
            <person name="Miller A.N."/>
            <person name="O'Donnell K."/>
            <person name="Stajich J.E."/>
            <person name="Bonito G."/>
        </authorList>
    </citation>
    <scope>NUCLEOTIDE SEQUENCE</scope>
    <source>
        <strain evidence="6">KOD948</strain>
    </source>
</reference>
<dbReference type="InterPro" id="IPR038551">
    <property type="entry name" value="Ribosomal_eS26_sf"/>
</dbReference>
<evidence type="ECO:0000256" key="4">
    <source>
        <dbReference type="RuleBase" id="RU363128"/>
    </source>
</evidence>
<dbReference type="AlphaFoldDB" id="A0A9P6PVI0"/>
<dbReference type="GO" id="GO:0006412">
    <property type="term" value="P:translation"/>
    <property type="evidence" value="ECO:0007669"/>
    <property type="project" value="InterPro"/>
</dbReference>
<evidence type="ECO:0000256" key="2">
    <source>
        <dbReference type="ARBA" id="ARBA00022980"/>
    </source>
</evidence>
<name>A0A9P6PVI0_9FUNG</name>
<comment type="similarity">
    <text evidence="1 4">Belongs to the eukaryotic ribosomal protein eS26 family.</text>
</comment>
<dbReference type="FunFam" id="3.30.1740.20:FF:000001">
    <property type="entry name" value="40S ribosomal protein S26"/>
    <property type="match status" value="1"/>
</dbReference>
<dbReference type="GO" id="GO:0003729">
    <property type="term" value="F:mRNA binding"/>
    <property type="evidence" value="ECO:0007669"/>
    <property type="project" value="TreeGrafter"/>
</dbReference>
<evidence type="ECO:0000313" key="7">
    <source>
        <dbReference type="Proteomes" id="UP000726737"/>
    </source>
</evidence>
<dbReference type="GO" id="GO:0003735">
    <property type="term" value="F:structural constituent of ribosome"/>
    <property type="evidence" value="ECO:0007669"/>
    <property type="project" value="InterPro"/>
</dbReference>
<dbReference type="Gene3D" id="3.30.1740.20">
    <property type="entry name" value="Ribosomal protein S26e"/>
    <property type="match status" value="1"/>
</dbReference>
<dbReference type="InterPro" id="IPR000892">
    <property type="entry name" value="Ribosomal_eS26"/>
</dbReference>
<comment type="caution">
    <text evidence="6">The sequence shown here is derived from an EMBL/GenBank/DDBJ whole genome shotgun (WGS) entry which is preliminary data.</text>
</comment>
<feature type="region of interest" description="Disordered" evidence="5">
    <location>
        <begin position="145"/>
        <end position="174"/>
    </location>
</feature>
<protein>
    <recommendedName>
        <fullName evidence="4">40S ribosomal protein S26</fullName>
    </recommendedName>
</protein>
<dbReference type="Pfam" id="PF01283">
    <property type="entry name" value="Ribosomal_S26e"/>
    <property type="match status" value="1"/>
</dbReference>
<dbReference type="Proteomes" id="UP000726737">
    <property type="component" value="Unassembled WGS sequence"/>
</dbReference>
<proteinExistence type="inferred from homology"/>
<gene>
    <name evidence="6" type="primary">RPS26_1</name>
    <name evidence="6" type="ORF">BG011_006689</name>
</gene>
<dbReference type="OrthoDB" id="10262653at2759"/>
<dbReference type="PANTHER" id="PTHR12538:SF0">
    <property type="entry name" value="40S RIBOSOMAL PROTEIN S26"/>
    <property type="match status" value="1"/>
</dbReference>
<organism evidence="6 7">
    <name type="scientific">Mortierella polycephala</name>
    <dbReference type="NCBI Taxonomy" id="41804"/>
    <lineage>
        <taxon>Eukaryota</taxon>
        <taxon>Fungi</taxon>
        <taxon>Fungi incertae sedis</taxon>
        <taxon>Mucoromycota</taxon>
        <taxon>Mortierellomycotina</taxon>
        <taxon>Mortierellomycetes</taxon>
        <taxon>Mortierellales</taxon>
        <taxon>Mortierellaceae</taxon>
        <taxon>Mortierella</taxon>
    </lineage>
</organism>
<keyword evidence="3 4" id="KW-0687">Ribonucleoprotein</keyword>
<accession>A0A9P6PVI0</accession>
<dbReference type="PANTHER" id="PTHR12538">
    <property type="entry name" value="40S RIBOSOMAL PROTEIN S26"/>
    <property type="match status" value="1"/>
</dbReference>